<evidence type="ECO:0000256" key="16">
    <source>
        <dbReference type="ARBA" id="ARBA00031503"/>
    </source>
</evidence>
<keyword evidence="8" id="KW-0811">Translocation</keyword>
<dbReference type="InterPro" id="IPR012476">
    <property type="entry name" value="GLE1"/>
</dbReference>
<dbReference type="PANTHER" id="PTHR12960">
    <property type="entry name" value="GLE-1-RELATED"/>
    <property type="match status" value="1"/>
</dbReference>
<dbReference type="GO" id="GO:0005543">
    <property type="term" value="F:phospholipid binding"/>
    <property type="evidence" value="ECO:0007669"/>
    <property type="project" value="TreeGrafter"/>
</dbReference>
<protein>
    <recommendedName>
        <fullName evidence="13">mRNA export factor GLE1</fullName>
    </recommendedName>
    <alternativeName>
        <fullName evidence="15">GLE1 RNA export mediator</fullName>
    </alternativeName>
    <alternativeName>
        <fullName evidence="16">GLE1-like protein</fullName>
    </alternativeName>
    <alternativeName>
        <fullName evidence="14">Nucleoporin GLE1</fullName>
    </alternativeName>
</protein>
<reference evidence="19" key="1">
    <citation type="submission" date="2022-03" db="EMBL/GenBank/DDBJ databases">
        <authorList>
            <person name="Alioto T."/>
            <person name="Alioto T."/>
            <person name="Gomez Garrido J."/>
        </authorList>
    </citation>
    <scope>NUCLEOTIDE SEQUENCE</scope>
</reference>
<evidence type="ECO:0000256" key="14">
    <source>
        <dbReference type="ARBA" id="ARBA00029983"/>
    </source>
</evidence>
<accession>A0AAD1T6J0</accession>
<evidence type="ECO:0000256" key="18">
    <source>
        <dbReference type="SAM" id="MobiDB-lite"/>
    </source>
</evidence>
<name>A0AAD1T6J0_PELCU</name>
<keyword evidence="5" id="KW-0963">Cytoplasm</keyword>
<feature type="region of interest" description="Disordered" evidence="18">
    <location>
        <begin position="247"/>
        <end position="307"/>
    </location>
</feature>
<evidence type="ECO:0000256" key="17">
    <source>
        <dbReference type="SAM" id="Coils"/>
    </source>
</evidence>
<organism evidence="19 20">
    <name type="scientific">Pelobates cultripes</name>
    <name type="common">Western spadefoot toad</name>
    <dbReference type="NCBI Taxonomy" id="61616"/>
    <lineage>
        <taxon>Eukaryota</taxon>
        <taxon>Metazoa</taxon>
        <taxon>Chordata</taxon>
        <taxon>Craniata</taxon>
        <taxon>Vertebrata</taxon>
        <taxon>Euteleostomi</taxon>
        <taxon>Amphibia</taxon>
        <taxon>Batrachia</taxon>
        <taxon>Anura</taxon>
        <taxon>Pelobatoidea</taxon>
        <taxon>Pelobatidae</taxon>
        <taxon>Pelobates</taxon>
    </lineage>
</organism>
<keyword evidence="10" id="KW-0906">Nuclear pore complex</keyword>
<dbReference type="GO" id="GO:0031369">
    <property type="term" value="F:translation initiation factor binding"/>
    <property type="evidence" value="ECO:0007669"/>
    <property type="project" value="TreeGrafter"/>
</dbReference>
<evidence type="ECO:0000256" key="2">
    <source>
        <dbReference type="ARBA" id="ARBA00004567"/>
    </source>
</evidence>
<evidence type="ECO:0000256" key="9">
    <source>
        <dbReference type="ARBA" id="ARBA00023054"/>
    </source>
</evidence>
<dbReference type="GO" id="GO:0044614">
    <property type="term" value="C:nuclear pore cytoplasmic filaments"/>
    <property type="evidence" value="ECO:0007669"/>
    <property type="project" value="TreeGrafter"/>
</dbReference>
<dbReference type="Proteomes" id="UP001295444">
    <property type="component" value="Chromosome 09"/>
</dbReference>
<keyword evidence="9 17" id="KW-0175">Coiled coil</keyword>
<feature type="compositionally biased region" description="Polar residues" evidence="18">
    <location>
        <begin position="273"/>
        <end position="287"/>
    </location>
</feature>
<dbReference type="GO" id="GO:0016973">
    <property type="term" value="P:poly(A)+ mRNA export from nucleus"/>
    <property type="evidence" value="ECO:0007669"/>
    <property type="project" value="InterPro"/>
</dbReference>
<evidence type="ECO:0000313" key="19">
    <source>
        <dbReference type="EMBL" id="CAH2316284.1"/>
    </source>
</evidence>
<feature type="compositionally biased region" description="Basic and acidic residues" evidence="18">
    <location>
        <begin position="20"/>
        <end position="33"/>
    </location>
</feature>
<comment type="function">
    <text evidence="12">Required for the export of mRNAs containing poly(A) tails from the nucleus into the cytoplasm. May be involved in the terminal step of the mRNA transport through the nuclear pore complex (NPC).</text>
</comment>
<dbReference type="GO" id="GO:0000822">
    <property type="term" value="F:inositol hexakisphosphate binding"/>
    <property type="evidence" value="ECO:0007669"/>
    <property type="project" value="TreeGrafter"/>
</dbReference>
<dbReference type="Pfam" id="PF07817">
    <property type="entry name" value="GLE1"/>
    <property type="match status" value="1"/>
</dbReference>
<feature type="compositionally biased region" description="Basic and acidic residues" evidence="18">
    <location>
        <begin position="288"/>
        <end position="299"/>
    </location>
</feature>
<keyword evidence="20" id="KW-1185">Reference proteome</keyword>
<keyword evidence="4" id="KW-0813">Transport</keyword>
<evidence type="ECO:0000313" key="20">
    <source>
        <dbReference type="Proteomes" id="UP001295444"/>
    </source>
</evidence>
<dbReference type="GO" id="GO:0015031">
    <property type="term" value="P:protein transport"/>
    <property type="evidence" value="ECO:0007669"/>
    <property type="project" value="UniProtKB-KW"/>
</dbReference>
<keyword evidence="11" id="KW-0539">Nucleus</keyword>
<dbReference type="InterPro" id="IPR038506">
    <property type="entry name" value="GLE1-like_sf"/>
</dbReference>
<evidence type="ECO:0000256" key="5">
    <source>
        <dbReference type="ARBA" id="ARBA00022490"/>
    </source>
</evidence>
<evidence type="ECO:0000256" key="12">
    <source>
        <dbReference type="ARBA" id="ARBA00024680"/>
    </source>
</evidence>
<evidence type="ECO:0000256" key="3">
    <source>
        <dbReference type="ARBA" id="ARBA00011056"/>
    </source>
</evidence>
<sequence length="620" mass="71550">MSSPSTADPPVLTSSAPSESRSEETFHDDKESTEVQDESSFNSWSTTAMEVESSLRMYENSRTLKVKDELRKRQEFMEMMSKSFAEKAAEQFKRYEEKMELKRRQEIHQLQEQMEKDHKEAMEKEEKLKEEHRHRATLLSLKLREVEQQRQQELERVRQEEGRDRTRRLCSLQQEALQLIQQIEVDYKQQESLRLDLSAYSHRGNQICGILSNIVRSSSERGYPTQDDVSMGESSVQEMKALVSNMQRDMAAAEERRKAEEAAAREKQKESEVQQQAKSQPQDVSKQTQDRGQTRKEGLQENAAKSTVQRYRQLQSICDQSLKSFSELSTCKDSKTKSLKAELQKAVTIPVSQISTISGSQLREIFDKINNVLLGKQITSGRQAVSVSQHPQALEFVYYKLAEKFVKQGEEEVASHFEAAFPIAAVASGIWELHPRVGDLLLAHLHKKCPYSVPFYPAYKEGTPFEDYQRLLGYKVDDSMVEQQDNFLKRMSGMIRLYAAIIQLRWPYGTKQASPHPHGLNHGWSWLAQLLNMEPLVDVTATLLYDFLEVCGNALSKQYQAQFWKLLLLLKDEYFPRIEMITSAGQMGSVTRLRQFLETALLRKEIPLPKGYLSSSFWRT</sequence>
<comment type="similarity">
    <text evidence="3">Belongs to the GLE1 family.</text>
</comment>
<evidence type="ECO:0000256" key="10">
    <source>
        <dbReference type="ARBA" id="ARBA00023132"/>
    </source>
</evidence>
<comment type="subcellular location">
    <subcellularLocation>
        <location evidence="1">Cytoplasm</location>
    </subcellularLocation>
    <subcellularLocation>
        <location evidence="2">Nucleus</location>
        <location evidence="2">Nuclear pore complex</location>
    </subcellularLocation>
</comment>
<dbReference type="FunFam" id="1.25.40.510:FF:000001">
    <property type="entry name" value="Nucleoporin GLE1 isoform 1"/>
    <property type="match status" value="1"/>
</dbReference>
<evidence type="ECO:0000256" key="6">
    <source>
        <dbReference type="ARBA" id="ARBA00022816"/>
    </source>
</evidence>
<feature type="coiled-coil region" evidence="17">
    <location>
        <begin position="85"/>
        <end position="163"/>
    </location>
</feature>
<evidence type="ECO:0000256" key="11">
    <source>
        <dbReference type="ARBA" id="ARBA00023242"/>
    </source>
</evidence>
<evidence type="ECO:0000256" key="7">
    <source>
        <dbReference type="ARBA" id="ARBA00022927"/>
    </source>
</evidence>
<keyword evidence="7" id="KW-0653">Protein transport</keyword>
<dbReference type="Gene3D" id="1.25.40.510">
    <property type="entry name" value="GLE1-like"/>
    <property type="match status" value="1"/>
</dbReference>
<feature type="region of interest" description="Disordered" evidence="18">
    <location>
        <begin position="1"/>
        <end position="52"/>
    </location>
</feature>
<gene>
    <name evidence="19" type="ORF">PECUL_23A060136</name>
</gene>
<evidence type="ECO:0000256" key="4">
    <source>
        <dbReference type="ARBA" id="ARBA00022448"/>
    </source>
</evidence>
<dbReference type="GO" id="GO:0005737">
    <property type="term" value="C:cytoplasm"/>
    <property type="evidence" value="ECO:0007669"/>
    <property type="project" value="UniProtKB-SubCell"/>
</dbReference>
<evidence type="ECO:0000256" key="15">
    <source>
        <dbReference type="ARBA" id="ARBA00030897"/>
    </source>
</evidence>
<keyword evidence="6" id="KW-0509">mRNA transport</keyword>
<feature type="compositionally biased region" description="Polar residues" evidence="18">
    <location>
        <begin position="38"/>
        <end position="48"/>
    </location>
</feature>
<dbReference type="EMBL" id="OW240920">
    <property type="protein sequence ID" value="CAH2316284.1"/>
    <property type="molecule type" value="Genomic_DNA"/>
</dbReference>
<evidence type="ECO:0000256" key="1">
    <source>
        <dbReference type="ARBA" id="ARBA00004496"/>
    </source>
</evidence>
<evidence type="ECO:0000256" key="8">
    <source>
        <dbReference type="ARBA" id="ARBA00023010"/>
    </source>
</evidence>
<dbReference type="PANTHER" id="PTHR12960:SF0">
    <property type="entry name" value="MRNA EXPORT FACTOR GLE1"/>
    <property type="match status" value="1"/>
</dbReference>
<evidence type="ECO:0000256" key="13">
    <source>
        <dbReference type="ARBA" id="ARBA00026227"/>
    </source>
</evidence>
<feature type="compositionally biased region" description="Polar residues" evidence="18">
    <location>
        <begin position="1"/>
        <end position="19"/>
    </location>
</feature>
<proteinExistence type="inferred from homology"/>
<feature type="compositionally biased region" description="Basic and acidic residues" evidence="18">
    <location>
        <begin position="251"/>
        <end position="272"/>
    </location>
</feature>
<dbReference type="AlphaFoldDB" id="A0AAD1T6J0"/>